<protein>
    <recommendedName>
        <fullName evidence="3">Chitooligosaccharide deacetylase</fullName>
    </recommendedName>
    <alternativeName>
        <fullName evidence="4">Nodulation protein B</fullName>
    </alternativeName>
</protein>
<reference evidence="7 8" key="1">
    <citation type="submission" date="2018-06" db="EMBL/GenBank/DDBJ databases">
        <title>Genomic Encyclopedia of Archaeal and Bacterial Type Strains, Phase II (KMG-II): from individual species to whole genera.</title>
        <authorList>
            <person name="Goeker M."/>
        </authorList>
    </citation>
    <scope>NUCLEOTIDE SEQUENCE [LARGE SCALE GENOMIC DNA]</scope>
    <source>
        <strain evidence="7 8">DSM 24525</strain>
    </source>
</reference>
<evidence type="ECO:0000259" key="6">
    <source>
        <dbReference type="PROSITE" id="PS51677"/>
    </source>
</evidence>
<evidence type="ECO:0000313" key="8">
    <source>
        <dbReference type="Proteomes" id="UP000249688"/>
    </source>
</evidence>
<evidence type="ECO:0000256" key="2">
    <source>
        <dbReference type="ARBA" id="ARBA00010973"/>
    </source>
</evidence>
<proteinExistence type="inferred from homology"/>
<dbReference type="PANTHER" id="PTHR43123">
    <property type="entry name" value="POLYSACCHARIDE DEACETYLASE-RELATED"/>
    <property type="match status" value="1"/>
</dbReference>
<name>A0A2W7I2F6_9PROT</name>
<feature type="domain" description="NodB homology" evidence="6">
    <location>
        <begin position="73"/>
        <end position="290"/>
    </location>
</feature>
<evidence type="ECO:0000256" key="3">
    <source>
        <dbReference type="ARBA" id="ARBA00020071"/>
    </source>
</evidence>
<dbReference type="RefSeq" id="WP_111400001.1">
    <property type="nucleotide sequence ID" value="NZ_QKYU01000028.1"/>
</dbReference>
<comment type="caution">
    <text evidence="7">The sequence shown here is derived from an EMBL/GenBank/DDBJ whole genome shotgun (WGS) entry which is preliminary data.</text>
</comment>
<comment type="similarity">
    <text evidence="2">Belongs to the polysaccharide deacetylase family.</text>
</comment>
<dbReference type="AlphaFoldDB" id="A0A2W7I2F6"/>
<dbReference type="CDD" id="cd10977">
    <property type="entry name" value="CE4_PuuE_SpCDA1"/>
    <property type="match status" value="1"/>
</dbReference>
<comment type="function">
    <text evidence="1">Is involved in generating a small heat-stable compound (Nod), an acylated oligomer of N-acetylglucosamine, that stimulates mitosis in various plant protoplasts.</text>
</comment>
<dbReference type="PANTHER" id="PTHR43123:SF1">
    <property type="entry name" value="POLYSACCHARIDE DEACETYLASE-RELATED"/>
    <property type="match status" value="1"/>
</dbReference>
<dbReference type="GO" id="GO:0016810">
    <property type="term" value="F:hydrolase activity, acting on carbon-nitrogen (but not peptide) bonds"/>
    <property type="evidence" value="ECO:0007669"/>
    <property type="project" value="InterPro"/>
</dbReference>
<feature type="region of interest" description="Disordered" evidence="5">
    <location>
        <begin position="46"/>
        <end position="67"/>
    </location>
</feature>
<evidence type="ECO:0000256" key="1">
    <source>
        <dbReference type="ARBA" id="ARBA00003236"/>
    </source>
</evidence>
<dbReference type="InterPro" id="IPR017625">
    <property type="entry name" value="PuuE"/>
</dbReference>
<dbReference type="Gene3D" id="3.20.20.370">
    <property type="entry name" value="Glycoside hydrolase/deacetylase"/>
    <property type="match status" value="1"/>
</dbReference>
<dbReference type="OrthoDB" id="9787041at2"/>
<gene>
    <name evidence="7" type="ORF">C8P66_12824</name>
</gene>
<dbReference type="GO" id="GO:0005975">
    <property type="term" value="P:carbohydrate metabolic process"/>
    <property type="evidence" value="ECO:0007669"/>
    <property type="project" value="InterPro"/>
</dbReference>
<dbReference type="Proteomes" id="UP000249688">
    <property type="component" value="Unassembled WGS sequence"/>
</dbReference>
<dbReference type="SUPFAM" id="SSF88713">
    <property type="entry name" value="Glycoside hydrolase/deacetylase"/>
    <property type="match status" value="1"/>
</dbReference>
<dbReference type="InterPro" id="IPR011330">
    <property type="entry name" value="Glyco_hydro/deAcase_b/a-brl"/>
</dbReference>
<evidence type="ECO:0000256" key="4">
    <source>
        <dbReference type="ARBA" id="ARBA00032976"/>
    </source>
</evidence>
<sequence>MPASDTKAYPRDLIGYGATPPHPQWPGGARIAVNFVMNYEEGSEYSFTDGDGRSEASLTESGVSPVPNGQRDLAGEGMFEFGSRVGFWRLMRLFAERNIPMTVFACALALERHPPAAAAIRAAGHDFCCHGWRWIEHYKLTVEEEREHIRLAIESLQKTLGSRPLGWYCRYGPGVNTRMLLVEEGGFLYDSDCYNDELPYWVLQDGKPQLCVPYSLVTNDSKYGRGVFGTSDDYFTFLRDQFDMLYAEGATQPKMMSCGLHMRVIGHPARAAGLARFMDYILGHKDVWVARRIEIAEHWRKTFPYQPGMEQIARVGAAGGI</sequence>
<organism evidence="7 8">
    <name type="scientific">Humitalea rosea</name>
    <dbReference type="NCBI Taxonomy" id="990373"/>
    <lineage>
        <taxon>Bacteria</taxon>
        <taxon>Pseudomonadati</taxon>
        <taxon>Pseudomonadota</taxon>
        <taxon>Alphaproteobacteria</taxon>
        <taxon>Acetobacterales</taxon>
        <taxon>Roseomonadaceae</taxon>
        <taxon>Humitalea</taxon>
    </lineage>
</organism>
<dbReference type="PROSITE" id="PS51677">
    <property type="entry name" value="NODB"/>
    <property type="match status" value="1"/>
</dbReference>
<evidence type="ECO:0000313" key="7">
    <source>
        <dbReference type="EMBL" id="PZW39445.1"/>
    </source>
</evidence>
<evidence type="ECO:0000256" key="5">
    <source>
        <dbReference type="SAM" id="MobiDB-lite"/>
    </source>
</evidence>
<accession>A0A2W7I2F6</accession>
<keyword evidence="8" id="KW-1185">Reference proteome</keyword>
<dbReference type="InterPro" id="IPR002509">
    <property type="entry name" value="NODB_dom"/>
</dbReference>
<dbReference type="EMBL" id="QKYU01000028">
    <property type="protein sequence ID" value="PZW39445.1"/>
    <property type="molecule type" value="Genomic_DNA"/>
</dbReference>
<dbReference type="Pfam" id="PF01522">
    <property type="entry name" value="Polysacc_deac_1"/>
    <property type="match status" value="1"/>
</dbReference>